<evidence type="ECO:0000256" key="1">
    <source>
        <dbReference type="SAM" id="SignalP"/>
    </source>
</evidence>
<dbReference type="GO" id="GO:0031176">
    <property type="term" value="F:endo-1,4-beta-xylanase activity"/>
    <property type="evidence" value="ECO:0007669"/>
    <property type="project" value="UniProtKB-EC"/>
</dbReference>
<accession>A0A379MP14</accession>
<protein>
    <submittedName>
        <fullName evidence="2">Endo-1,4-beta-xylanase Z</fullName>
        <ecNumber evidence="2">3.2.1.8</ecNumber>
    </submittedName>
</protein>
<dbReference type="Pfam" id="PF00756">
    <property type="entry name" value="Esterase"/>
    <property type="match status" value="1"/>
</dbReference>
<dbReference type="OrthoDB" id="9803578at2"/>
<dbReference type="InterPro" id="IPR029058">
    <property type="entry name" value="AB_hydrolase_fold"/>
</dbReference>
<keyword evidence="2" id="KW-0378">Hydrolase</keyword>
<keyword evidence="2" id="KW-0624">Polysaccharide degradation</keyword>
<dbReference type="InterPro" id="IPR050583">
    <property type="entry name" value="Mycobacterial_A85_antigen"/>
</dbReference>
<dbReference type="Proteomes" id="UP000255233">
    <property type="component" value="Unassembled WGS sequence"/>
</dbReference>
<dbReference type="GO" id="GO:0045493">
    <property type="term" value="P:xylan catabolic process"/>
    <property type="evidence" value="ECO:0007669"/>
    <property type="project" value="UniProtKB-KW"/>
</dbReference>
<gene>
    <name evidence="2" type="primary">xynZ</name>
    <name evidence="2" type="ORF">NCTC11190_00480</name>
</gene>
<dbReference type="InterPro" id="IPR000801">
    <property type="entry name" value="Esterase-like"/>
</dbReference>
<dbReference type="PANTHER" id="PTHR48098">
    <property type="entry name" value="ENTEROCHELIN ESTERASE-RELATED"/>
    <property type="match status" value="1"/>
</dbReference>
<sequence length="286" mass="32428">MKKLTLFFAVGLLLFLNSLSASTLKQECAMTSRILGHEVKYALYLPDGYTESDRDYPVLYLLHGLGNDYRAWIQQGEVQTVADREIRSGRAAPMIIVMPEAGQSWYVNSYDGKTRYEDMFVRELIPHIEQTCRARTEKTFRAVAGLSMGGYGSLLYAIRYPDLFAACCPMSAAVFTDGELENGGGPFADLFAGLFGPGVTTDHWRRNSVLELVRSMPDDQRGAVQFRIDCGDDDFLYRGNSMLHILMRERNIPHEYRVRDGGHTWTYWRESLPAALAFVSRSFRLS</sequence>
<keyword evidence="2" id="KW-0326">Glycosidase</keyword>
<dbReference type="RefSeq" id="WP_027290717.1">
    <property type="nucleotide sequence ID" value="NZ_UGVL01000001.1"/>
</dbReference>
<dbReference type="GO" id="GO:0016747">
    <property type="term" value="F:acyltransferase activity, transferring groups other than amino-acyl groups"/>
    <property type="evidence" value="ECO:0007669"/>
    <property type="project" value="TreeGrafter"/>
</dbReference>
<feature type="signal peptide" evidence="1">
    <location>
        <begin position="1"/>
        <end position="21"/>
    </location>
</feature>
<feature type="chain" id="PRO_5016565360" evidence="1">
    <location>
        <begin position="22"/>
        <end position="286"/>
    </location>
</feature>
<dbReference type="SUPFAM" id="SSF53474">
    <property type="entry name" value="alpha/beta-Hydrolases"/>
    <property type="match status" value="1"/>
</dbReference>
<dbReference type="Gene3D" id="3.40.50.1820">
    <property type="entry name" value="alpha/beta hydrolase"/>
    <property type="match status" value="1"/>
</dbReference>
<keyword evidence="2" id="KW-0119">Carbohydrate metabolism</keyword>
<dbReference type="AlphaFoldDB" id="A0A379MP14"/>
<dbReference type="PANTHER" id="PTHR48098:SF1">
    <property type="entry name" value="DIACYLGLYCEROL ACYLTRANSFERASE_MYCOLYLTRANSFERASE AG85A"/>
    <property type="match status" value="1"/>
</dbReference>
<proteinExistence type="predicted"/>
<evidence type="ECO:0000313" key="3">
    <source>
        <dbReference type="Proteomes" id="UP000255233"/>
    </source>
</evidence>
<evidence type="ECO:0000313" key="2">
    <source>
        <dbReference type="EMBL" id="SUE33275.1"/>
    </source>
</evidence>
<keyword evidence="3" id="KW-1185">Reference proteome</keyword>
<dbReference type="STRING" id="880526.GCA_000427365_00965"/>
<dbReference type="EMBL" id="UGVL01000001">
    <property type="protein sequence ID" value="SUE33275.1"/>
    <property type="molecule type" value="Genomic_DNA"/>
</dbReference>
<name>A0A379MP14_9BACT</name>
<reference evidence="2 3" key="1">
    <citation type="submission" date="2018-06" db="EMBL/GenBank/DDBJ databases">
        <authorList>
            <consortium name="Pathogen Informatics"/>
            <person name="Doyle S."/>
        </authorList>
    </citation>
    <scope>NUCLEOTIDE SEQUENCE [LARGE SCALE GENOMIC DNA]</scope>
    <source>
        <strain evidence="2 3">NCTC11190</strain>
    </source>
</reference>
<organism evidence="2 3">
    <name type="scientific">Rikenella microfusus</name>
    <dbReference type="NCBI Taxonomy" id="28139"/>
    <lineage>
        <taxon>Bacteria</taxon>
        <taxon>Pseudomonadati</taxon>
        <taxon>Bacteroidota</taxon>
        <taxon>Bacteroidia</taxon>
        <taxon>Bacteroidales</taxon>
        <taxon>Rikenellaceae</taxon>
        <taxon>Rikenella</taxon>
    </lineage>
</organism>
<keyword evidence="1" id="KW-0732">Signal</keyword>
<keyword evidence="2" id="KW-0858">Xylan degradation</keyword>
<dbReference type="EC" id="3.2.1.8" evidence="2"/>